<dbReference type="OrthoDB" id="62798at2759"/>
<dbReference type="Pfam" id="PF22669">
    <property type="entry name" value="Exo_endo_phos2"/>
    <property type="match status" value="1"/>
</dbReference>
<dbReference type="PANTHER" id="PTHR11200:SF286">
    <property type="entry name" value="5-PHOSPHATASE, PUTATIVE (AFU_ORTHOLOGUE AFUA_5G07600)-RELATED"/>
    <property type="match status" value="1"/>
</dbReference>
<gene>
    <name evidence="2" type="primary">SPOSA6832_01559</name>
</gene>
<sequence>MAPSTGRVRVQCCTYNGHLAKGHRLTPGAVPDEDLSSWLVPTLGTTTDKGEPPAFVAIGFQEMIPLHLALAGLTTTALDLHDGQLKSVIEGAYSSASSSDSRKGNANADVGESYTLVARRALGGIALLVYGRDCTVTSRIPRVDVATAGCGVGGLMGNKGAVGIRVSLEEEEGEGMSSWTFVTAHLAAHQNQVERRNRDWRSIVERLVFVDDEGRERQLYETGQLFVFGDLNYRISLTTPRKLPHHLLSHQIASLSPSTPSSFTSLLAHDQLTQELKAGRTLQHLAEAPITFPPTYKFKVGTVDQYKDFRKRVPGWCDRILHAAASEAEGDVQVETYSAEMGFTRSDHKPVTAIFSLPSSTALLPHRSPFPVDPAWRQKQLLGFALDRLVGAVWCLVVFAGFGKDARLGTVNLVIAALAAYYRKALL</sequence>
<proteinExistence type="predicted"/>
<keyword evidence="3" id="KW-1185">Reference proteome</keyword>
<feature type="non-terminal residue" evidence="2">
    <location>
        <position position="1"/>
    </location>
</feature>
<dbReference type="GO" id="GO:0004439">
    <property type="term" value="F:phosphatidylinositol-4,5-bisphosphate 5-phosphatase activity"/>
    <property type="evidence" value="ECO:0007669"/>
    <property type="project" value="TreeGrafter"/>
</dbReference>
<evidence type="ECO:0000313" key="3">
    <source>
        <dbReference type="Proteomes" id="UP000243876"/>
    </source>
</evidence>
<protein>
    <submittedName>
        <fullName evidence="2">SPOSA6832_01559-mRNA-1:cds</fullName>
    </submittedName>
</protein>
<dbReference type="AlphaFoldDB" id="A0A0D6EJQ5"/>
<evidence type="ECO:0000259" key="1">
    <source>
        <dbReference type="SMART" id="SM00128"/>
    </source>
</evidence>
<dbReference type="GO" id="GO:0046856">
    <property type="term" value="P:phosphatidylinositol dephosphorylation"/>
    <property type="evidence" value="ECO:0007669"/>
    <property type="project" value="InterPro"/>
</dbReference>
<dbReference type="InterPro" id="IPR000300">
    <property type="entry name" value="IPPc"/>
</dbReference>
<dbReference type="EMBL" id="CENE01000004">
    <property type="protein sequence ID" value="CEQ39988.1"/>
    <property type="molecule type" value="Genomic_DNA"/>
</dbReference>
<dbReference type="InterPro" id="IPR046985">
    <property type="entry name" value="IP5"/>
</dbReference>
<accession>A0A0D6EJQ5</accession>
<dbReference type="Proteomes" id="UP000243876">
    <property type="component" value="Unassembled WGS sequence"/>
</dbReference>
<dbReference type="SUPFAM" id="SSF56219">
    <property type="entry name" value="DNase I-like"/>
    <property type="match status" value="1"/>
</dbReference>
<dbReference type="SMART" id="SM00128">
    <property type="entry name" value="IPPc"/>
    <property type="match status" value="1"/>
</dbReference>
<feature type="domain" description="Inositol polyphosphate-related phosphatase" evidence="1">
    <location>
        <begin position="6"/>
        <end position="363"/>
    </location>
</feature>
<dbReference type="Gene3D" id="3.60.10.10">
    <property type="entry name" value="Endonuclease/exonuclease/phosphatase"/>
    <property type="match status" value="1"/>
</dbReference>
<evidence type="ECO:0000313" key="2">
    <source>
        <dbReference type="EMBL" id="CEQ39988.1"/>
    </source>
</evidence>
<name>A0A0D6EJQ5_SPOSA</name>
<reference evidence="3" key="1">
    <citation type="submission" date="2015-02" db="EMBL/GenBank/DDBJ databases">
        <authorList>
            <person name="Gon?alves P."/>
        </authorList>
    </citation>
    <scope>NUCLEOTIDE SEQUENCE [LARGE SCALE GENOMIC DNA]</scope>
</reference>
<dbReference type="PANTHER" id="PTHR11200">
    <property type="entry name" value="INOSITOL 5-PHOSPHATASE"/>
    <property type="match status" value="1"/>
</dbReference>
<organism evidence="2 3">
    <name type="scientific">Sporidiobolus salmonicolor</name>
    <name type="common">Yeast-like fungus</name>
    <name type="synonym">Sporobolomyces salmonicolor</name>
    <dbReference type="NCBI Taxonomy" id="5005"/>
    <lineage>
        <taxon>Eukaryota</taxon>
        <taxon>Fungi</taxon>
        <taxon>Dikarya</taxon>
        <taxon>Basidiomycota</taxon>
        <taxon>Pucciniomycotina</taxon>
        <taxon>Microbotryomycetes</taxon>
        <taxon>Sporidiobolales</taxon>
        <taxon>Sporidiobolaceae</taxon>
        <taxon>Sporobolomyces</taxon>
    </lineage>
</organism>
<dbReference type="InterPro" id="IPR036691">
    <property type="entry name" value="Endo/exonu/phosph_ase_sf"/>
</dbReference>